<evidence type="ECO:0000256" key="8">
    <source>
        <dbReference type="ARBA" id="ARBA00022826"/>
    </source>
</evidence>
<keyword evidence="3" id="KW-0813">Transport</keyword>
<evidence type="ECO:0000313" key="18">
    <source>
        <dbReference type="Proteomes" id="UP000596742"/>
    </source>
</evidence>
<evidence type="ECO:0000256" key="3">
    <source>
        <dbReference type="ARBA" id="ARBA00022448"/>
    </source>
</evidence>
<evidence type="ECO:0000256" key="7">
    <source>
        <dbReference type="ARBA" id="ARBA00022737"/>
    </source>
</evidence>
<keyword evidence="6 15" id="KW-0812">Transmembrane</keyword>
<accession>A0A8B6C7Y2</accession>
<organism evidence="17 18">
    <name type="scientific">Mytilus galloprovincialis</name>
    <name type="common">Mediterranean mussel</name>
    <dbReference type="NCBI Taxonomy" id="29158"/>
    <lineage>
        <taxon>Eukaryota</taxon>
        <taxon>Metazoa</taxon>
        <taxon>Spiralia</taxon>
        <taxon>Lophotrochozoa</taxon>
        <taxon>Mollusca</taxon>
        <taxon>Bivalvia</taxon>
        <taxon>Autobranchia</taxon>
        <taxon>Pteriomorphia</taxon>
        <taxon>Mytilida</taxon>
        <taxon>Mytiloidea</taxon>
        <taxon>Mytilidae</taxon>
        <taxon>Mytilinae</taxon>
        <taxon>Mytilus</taxon>
    </lineage>
</organism>
<evidence type="ECO:0000256" key="10">
    <source>
        <dbReference type="ARBA" id="ARBA00022989"/>
    </source>
</evidence>
<feature type="transmembrane region" description="Helical" evidence="15">
    <location>
        <begin position="1060"/>
        <end position="1077"/>
    </location>
</feature>
<evidence type="ECO:0000256" key="12">
    <source>
        <dbReference type="ARBA" id="ARBA00023136"/>
    </source>
</evidence>
<dbReference type="CDD" id="cd00009">
    <property type="entry name" value="AAA"/>
    <property type="match status" value="1"/>
</dbReference>
<comment type="caution">
    <text evidence="17">The sequence shown here is derived from an EMBL/GenBank/DDBJ whole genome shotgun (WGS) entry which is preliminary data.</text>
</comment>
<evidence type="ECO:0000256" key="11">
    <source>
        <dbReference type="ARBA" id="ARBA00023065"/>
    </source>
</evidence>
<gene>
    <name evidence="17" type="ORF">MGAL_10B076997</name>
</gene>
<dbReference type="InterPro" id="IPR007866">
    <property type="entry name" value="TRIC_channel"/>
</dbReference>
<keyword evidence="18" id="KW-1185">Reference proteome</keyword>
<evidence type="ECO:0000256" key="1">
    <source>
        <dbReference type="ARBA" id="ARBA00004127"/>
    </source>
</evidence>
<dbReference type="Pfam" id="PF24883">
    <property type="entry name" value="NPHP3_N"/>
    <property type="match status" value="1"/>
</dbReference>
<dbReference type="InterPro" id="IPR003593">
    <property type="entry name" value="AAA+_ATPase"/>
</dbReference>
<dbReference type="InterPro" id="IPR057588">
    <property type="entry name" value="NWD1/2-like_WH"/>
</dbReference>
<evidence type="ECO:0000256" key="14">
    <source>
        <dbReference type="SAM" id="MobiDB-lite"/>
    </source>
</evidence>
<comment type="similarity">
    <text evidence="2">Belongs to the TMEM38 family.</text>
</comment>
<dbReference type="InterPro" id="IPR056884">
    <property type="entry name" value="NPHP3-like_N"/>
</dbReference>
<evidence type="ECO:0000256" key="5">
    <source>
        <dbReference type="ARBA" id="ARBA00022574"/>
    </source>
</evidence>
<feature type="compositionally biased region" description="Basic and acidic residues" evidence="14">
    <location>
        <begin position="64"/>
        <end position="82"/>
    </location>
</feature>
<dbReference type="AlphaFoldDB" id="A0A8B6C7Y2"/>
<dbReference type="Gene3D" id="3.40.50.300">
    <property type="entry name" value="P-loop containing nucleotide triphosphate hydrolases"/>
    <property type="match status" value="1"/>
</dbReference>
<dbReference type="GO" id="GO:0012505">
    <property type="term" value="C:endomembrane system"/>
    <property type="evidence" value="ECO:0007669"/>
    <property type="project" value="UniProtKB-SubCell"/>
</dbReference>
<evidence type="ECO:0000256" key="9">
    <source>
        <dbReference type="ARBA" id="ARBA00022958"/>
    </source>
</evidence>
<dbReference type="GO" id="GO:0042802">
    <property type="term" value="F:identical protein binding"/>
    <property type="evidence" value="ECO:0007669"/>
    <property type="project" value="InterPro"/>
</dbReference>
<dbReference type="GO" id="GO:0016020">
    <property type="term" value="C:membrane"/>
    <property type="evidence" value="ECO:0007669"/>
    <property type="project" value="InterPro"/>
</dbReference>
<keyword evidence="9" id="KW-0630">Potassium</keyword>
<keyword evidence="11" id="KW-0406">Ion transport</keyword>
<dbReference type="InterPro" id="IPR027417">
    <property type="entry name" value="P-loop_NTPase"/>
</dbReference>
<evidence type="ECO:0000256" key="15">
    <source>
        <dbReference type="SAM" id="Phobius"/>
    </source>
</evidence>
<dbReference type="OrthoDB" id="2325716at2759"/>
<feature type="transmembrane region" description="Helical" evidence="15">
    <location>
        <begin position="1126"/>
        <end position="1145"/>
    </location>
</feature>
<name>A0A8B6C7Y2_MYTGA</name>
<comment type="subcellular location">
    <subcellularLocation>
        <location evidence="1">Endomembrane system</location>
        <topology evidence="1">Multi-pass membrane protein</topology>
    </subcellularLocation>
</comment>
<evidence type="ECO:0000256" key="6">
    <source>
        <dbReference type="ARBA" id="ARBA00022692"/>
    </source>
</evidence>
<keyword evidence="12 15" id="KW-0472">Membrane</keyword>
<keyword evidence="10 15" id="KW-1133">Transmembrane helix</keyword>
<keyword evidence="7" id="KW-0677">Repeat</keyword>
<keyword evidence="4" id="KW-0633">Potassium transport</keyword>
<keyword evidence="8" id="KW-0631">Potassium channel</keyword>
<dbReference type="PANTHER" id="PTHR19871">
    <property type="entry name" value="BETA TRANSDUCIN-RELATED PROTEIN"/>
    <property type="match status" value="1"/>
</dbReference>
<feature type="transmembrane region" description="Helical" evidence="15">
    <location>
        <begin position="967"/>
        <end position="988"/>
    </location>
</feature>
<evidence type="ECO:0000256" key="4">
    <source>
        <dbReference type="ARBA" id="ARBA00022538"/>
    </source>
</evidence>
<reference evidence="17" key="1">
    <citation type="submission" date="2018-11" db="EMBL/GenBank/DDBJ databases">
        <authorList>
            <person name="Alioto T."/>
            <person name="Alioto T."/>
        </authorList>
    </citation>
    <scope>NUCLEOTIDE SEQUENCE</scope>
</reference>
<sequence length="1196" mass="136366">MYRKYLLELGCSGTKHGPSNQKKTASDTRESEPEVPAKSTSTSDQQETKVAVKPTLLPFTKPPDVPDKKSDPASTKVKDDFKKRNTENLDKLKKQADDLMKMITESMTTLENSVKKDAVYQGYLNKEFSSPARIIRIFTSSTFTDTMHERNRMMETTFPRLKEYCQQRGFEFQIVDMRWGIRDEATNDHMTTEICLYELANCQKYSAGPNFLTLLSHKYGYRSLPRKILAEKYEKIIAYIDISDQQQLFSKWYVKDENYDPPKFILQPISTNLPEFLEQDDKEKQKAAREKWWEESDTMLDILVTAAEKALPQEEAYKLKVSVTHTEVMSGLSSQDLGKKCVWLKRNITDIEEQKPSYQLSRFIECNGPDEKVKKVKTLLGDLKGDLTKKLPAENILSYNVSWQEKGLDPSIKEHGEYLDKITDDAERKLKQLIDDIIAADKKKKSDPVKDEIGQHLLFCQTKCADFKGKEDTLEAVHTYLKSDKKHPLVIHGESGSGKTSLMAMIAKKANEWFDGKATVVIRFLGTTPKSSNLFDLLCSLTMHIRTAKLLNHLNAKSFREVELIFKQTLIATKGSDKTKISDPLIIILDSLDQLDPSYNARGMQWLPLLVNPNVKIIVSTLEEPKYEVFPNLKNRVPADGFIPVATIPRPDVKLILNHWLERIQRKLTPEQEDLLLKSYDQCPFPLYLNLCFREASQWTSYMDVSSIHLFQTVREAINGLFAKMESLHGYAFVSKTLGYLTAAKIGLTETELEDILACDDDVLNDVYVYWTPPIRRLPPLLLVRLRHDLQQYFVERGADGSTVIYWYHRQFIEAAKDRYCTEETSVTNLHTSLADYFLGTWANGNKKPYVNRSGESGLADRHVVTQPIKFGDTYNLRKLNNLPYHLTMSKRVGQLKDECLMNLPFINAKLECSSVSGSSQSKESDFDEYGHIGYALEPGSLKGEVPYGRYKPTSTSSPIFSRKHPLSLWLSSMLLCFGGGIIANMLLGEPLIVPLKDHRAILTASAVWYLVNYSPFDIVYKVAKFLPFKLVICGLKEVQRSHKVYHAVVHTMKIYPNSYLVIVLIGTLKGAGSGFMKNFERLIRGFWIPGSNELLQPSFTTKAVAVAATVFLLEKLNYITAPHPLVYFGVVIFFVYFKLSAILLGIHDPFAPFENLFCAIFMGGMWDAMRRAVTKTETKEETDVTTKTKEDKKND</sequence>
<dbReference type="Pfam" id="PF05197">
    <property type="entry name" value="TRIC"/>
    <property type="match status" value="1"/>
</dbReference>
<evidence type="ECO:0000256" key="13">
    <source>
        <dbReference type="ARBA" id="ARBA00023303"/>
    </source>
</evidence>
<keyword evidence="5" id="KW-0853">WD repeat</keyword>
<evidence type="ECO:0000256" key="2">
    <source>
        <dbReference type="ARBA" id="ARBA00005766"/>
    </source>
</evidence>
<proteinExistence type="inferred from homology"/>
<feature type="domain" description="NACHT" evidence="16">
    <location>
        <begin position="487"/>
        <end position="615"/>
    </location>
</feature>
<dbReference type="EMBL" id="UYJE01001349">
    <property type="protein sequence ID" value="VDI01352.1"/>
    <property type="molecule type" value="Genomic_DNA"/>
</dbReference>
<dbReference type="PROSITE" id="PS50837">
    <property type="entry name" value="NACHT"/>
    <property type="match status" value="1"/>
</dbReference>
<evidence type="ECO:0000313" key="17">
    <source>
        <dbReference type="EMBL" id="VDI01352.1"/>
    </source>
</evidence>
<dbReference type="InterPro" id="IPR007111">
    <property type="entry name" value="NACHT_NTPase"/>
</dbReference>
<dbReference type="SUPFAM" id="SSF52540">
    <property type="entry name" value="P-loop containing nucleoside triphosphate hydrolases"/>
    <property type="match status" value="1"/>
</dbReference>
<feature type="region of interest" description="Disordered" evidence="14">
    <location>
        <begin position="1"/>
        <end position="82"/>
    </location>
</feature>
<dbReference type="InterPro" id="IPR052752">
    <property type="entry name" value="NACHT-WD_repeat"/>
</dbReference>
<evidence type="ECO:0000259" key="16">
    <source>
        <dbReference type="PROSITE" id="PS50837"/>
    </source>
</evidence>
<protein>
    <recommendedName>
        <fullName evidence="16">NACHT domain-containing protein</fullName>
    </recommendedName>
</protein>
<keyword evidence="13" id="KW-0407">Ion channel</keyword>
<dbReference type="GO" id="GO:0005267">
    <property type="term" value="F:potassium channel activity"/>
    <property type="evidence" value="ECO:0007669"/>
    <property type="project" value="UniProtKB-KW"/>
</dbReference>
<dbReference type="PANTHER" id="PTHR19871:SF14">
    <property type="entry name" value="DUF4062 DOMAIN-CONTAINING PROTEIN"/>
    <property type="match status" value="1"/>
</dbReference>
<dbReference type="Proteomes" id="UP000596742">
    <property type="component" value="Unassembled WGS sequence"/>
</dbReference>
<dbReference type="SMART" id="SM00382">
    <property type="entry name" value="AAA"/>
    <property type="match status" value="1"/>
</dbReference>
<dbReference type="Pfam" id="PF25469">
    <property type="entry name" value="WHD_NWD1"/>
    <property type="match status" value="1"/>
</dbReference>